<evidence type="ECO:0000313" key="1">
    <source>
        <dbReference type="EMBL" id="MBZ5714624.1"/>
    </source>
</evidence>
<organism evidence="1 2">
    <name type="scientific">Nannocystis pusilla</name>
    <dbReference type="NCBI Taxonomy" id="889268"/>
    <lineage>
        <taxon>Bacteria</taxon>
        <taxon>Pseudomonadati</taxon>
        <taxon>Myxococcota</taxon>
        <taxon>Polyangia</taxon>
        <taxon>Nannocystales</taxon>
        <taxon>Nannocystaceae</taxon>
        <taxon>Nannocystis</taxon>
    </lineage>
</organism>
<name>A0ABS7U2F9_9BACT</name>
<protein>
    <submittedName>
        <fullName evidence="1">Uncharacterized protein</fullName>
    </submittedName>
</protein>
<dbReference type="EMBL" id="JAIRAU010000048">
    <property type="protein sequence ID" value="MBZ5714624.1"/>
    <property type="molecule type" value="Genomic_DNA"/>
</dbReference>
<sequence length="193" mass="20801">MPLTLAQLEALSQQTFPTRAVSRRDVDGHAALHAAIGAAIAPVARALEFDMSSFVARDEQELLALPPHILFVWCDEAELMASFYALPEADISAGVAQALHAVAGLRFGDPAQLPPEQRGAVLRIMAAIGTPLARDADDFFAAYVDGGAQDPELPVRAEVEALFDQFAPCYVPDADGLDRRFTRVITAHRHIDA</sequence>
<accession>A0ABS7U2F9</accession>
<comment type="caution">
    <text evidence="1">The sequence shown here is derived from an EMBL/GenBank/DDBJ whole genome shotgun (WGS) entry which is preliminary data.</text>
</comment>
<proteinExistence type="predicted"/>
<dbReference type="RefSeq" id="WP_224196356.1">
    <property type="nucleotide sequence ID" value="NZ_JAIRAU010000048.1"/>
</dbReference>
<gene>
    <name evidence="1" type="ORF">K7C98_35780</name>
</gene>
<reference evidence="1" key="1">
    <citation type="submission" date="2021-08" db="EMBL/GenBank/DDBJ databases">
        <authorList>
            <person name="Stevens D.C."/>
        </authorList>
    </citation>
    <scope>NUCLEOTIDE SEQUENCE</scope>
    <source>
        <strain evidence="1">DSM 53165</strain>
    </source>
</reference>
<keyword evidence="2" id="KW-1185">Reference proteome</keyword>
<dbReference type="Proteomes" id="UP001139031">
    <property type="component" value="Unassembled WGS sequence"/>
</dbReference>
<evidence type="ECO:0000313" key="2">
    <source>
        <dbReference type="Proteomes" id="UP001139031"/>
    </source>
</evidence>